<dbReference type="InterPro" id="IPR042100">
    <property type="entry name" value="Bug_dom1"/>
</dbReference>
<dbReference type="OrthoDB" id="8627641at2"/>
<evidence type="ECO:0000313" key="4">
    <source>
        <dbReference type="Proteomes" id="UP000297564"/>
    </source>
</evidence>
<keyword evidence="4" id="KW-1185">Reference proteome</keyword>
<dbReference type="SUPFAM" id="SSF53850">
    <property type="entry name" value="Periplasmic binding protein-like II"/>
    <property type="match status" value="1"/>
</dbReference>
<dbReference type="Gene3D" id="3.40.190.10">
    <property type="entry name" value="Periplasmic binding protein-like II"/>
    <property type="match status" value="1"/>
</dbReference>
<feature type="signal peptide" evidence="2">
    <location>
        <begin position="1"/>
        <end position="20"/>
    </location>
</feature>
<organism evidence="3 4">
    <name type="scientific">Ramlibacter rhizophilus</name>
    <dbReference type="NCBI Taxonomy" id="1781167"/>
    <lineage>
        <taxon>Bacteria</taxon>
        <taxon>Pseudomonadati</taxon>
        <taxon>Pseudomonadota</taxon>
        <taxon>Betaproteobacteria</taxon>
        <taxon>Burkholderiales</taxon>
        <taxon>Comamonadaceae</taxon>
        <taxon>Ramlibacter</taxon>
    </lineage>
</organism>
<dbReference type="CDD" id="cd13578">
    <property type="entry name" value="PBP2_Bug27"/>
    <property type="match status" value="1"/>
</dbReference>
<evidence type="ECO:0000256" key="2">
    <source>
        <dbReference type="SAM" id="SignalP"/>
    </source>
</evidence>
<comment type="similarity">
    <text evidence="1">Belongs to the UPF0065 (bug) family.</text>
</comment>
<dbReference type="PIRSF" id="PIRSF017082">
    <property type="entry name" value="YflP"/>
    <property type="match status" value="1"/>
</dbReference>
<name>A0A4Z0BN61_9BURK</name>
<evidence type="ECO:0000256" key="1">
    <source>
        <dbReference type="ARBA" id="ARBA00006987"/>
    </source>
</evidence>
<dbReference type="PANTHER" id="PTHR42928:SF5">
    <property type="entry name" value="BLR1237 PROTEIN"/>
    <property type="match status" value="1"/>
</dbReference>
<gene>
    <name evidence="3" type="ORF">EZ242_12065</name>
</gene>
<sequence>MTRQPRFARRVLLRSLPAVAALALGAVALHAPQAAAQAYPEKPVKIVVGFPPGGTNDILARLMAEQLQAKLGQAFVVENKPGAASAIGNDLVAKAQPDGYTLLVSSSGGLTTNPVLMKNLPYNPEKDFEPIALLATFPLVVTVPASLPVKNFKELVQFSKTHKDGRLDHGTPTTSFVLVAETLTEAAGVRFNHVQYKGSGPTVMGLLGGETQVAVLDSPAVIPQIQAGKLKALAVTTAKRSSALPDVPTVAEAGYAGYDIPIWTALMAPKGTPEPVLTKLRTAVRDILDDKDTVAKMHKLGLEPGDTDSAALAKRISDDIARWKRVAKQANIQPQ</sequence>
<reference evidence="3 4" key="1">
    <citation type="submission" date="2019-03" db="EMBL/GenBank/DDBJ databases">
        <title>Ramlibacter rhizophilus CCTCC AB2015357, whole genome shotgun sequence.</title>
        <authorList>
            <person name="Zhang X."/>
            <person name="Feng G."/>
            <person name="Zhu H."/>
        </authorList>
    </citation>
    <scope>NUCLEOTIDE SEQUENCE [LARGE SCALE GENOMIC DNA]</scope>
    <source>
        <strain evidence="3 4">CCTCC AB2015357</strain>
    </source>
</reference>
<dbReference type="PANTHER" id="PTHR42928">
    <property type="entry name" value="TRICARBOXYLATE-BINDING PROTEIN"/>
    <property type="match status" value="1"/>
</dbReference>
<dbReference type="Proteomes" id="UP000297564">
    <property type="component" value="Unassembled WGS sequence"/>
</dbReference>
<dbReference type="InterPro" id="IPR006311">
    <property type="entry name" value="TAT_signal"/>
</dbReference>
<keyword evidence="2" id="KW-0732">Signal</keyword>
<dbReference type="RefSeq" id="WP_135285406.1">
    <property type="nucleotide sequence ID" value="NZ_SMLL01000004.1"/>
</dbReference>
<dbReference type="InterPro" id="IPR005064">
    <property type="entry name" value="BUG"/>
</dbReference>
<proteinExistence type="inferred from homology"/>
<dbReference type="PROSITE" id="PS51318">
    <property type="entry name" value="TAT"/>
    <property type="match status" value="1"/>
</dbReference>
<protein>
    <submittedName>
        <fullName evidence="3">Tripartite tricarboxylate transporter substrate binding protein</fullName>
    </submittedName>
</protein>
<dbReference type="EMBL" id="SMLL01000004">
    <property type="protein sequence ID" value="TFY99863.1"/>
    <property type="molecule type" value="Genomic_DNA"/>
</dbReference>
<feature type="chain" id="PRO_5021506562" evidence="2">
    <location>
        <begin position="21"/>
        <end position="335"/>
    </location>
</feature>
<comment type="caution">
    <text evidence="3">The sequence shown here is derived from an EMBL/GenBank/DDBJ whole genome shotgun (WGS) entry which is preliminary data.</text>
</comment>
<dbReference type="Gene3D" id="3.40.190.150">
    <property type="entry name" value="Bordetella uptake gene, domain 1"/>
    <property type="match status" value="1"/>
</dbReference>
<dbReference type="Pfam" id="PF03401">
    <property type="entry name" value="TctC"/>
    <property type="match status" value="1"/>
</dbReference>
<accession>A0A4Z0BN61</accession>
<evidence type="ECO:0000313" key="3">
    <source>
        <dbReference type="EMBL" id="TFY99863.1"/>
    </source>
</evidence>
<dbReference type="AlphaFoldDB" id="A0A4Z0BN61"/>